<reference evidence="2 3" key="1">
    <citation type="submission" date="2018-06" db="EMBL/GenBank/DDBJ databases">
        <title>Comparative genomics reveals the genomic features of Rhizophagus irregularis, R. cerebriforme, R. diaphanum and Gigaspora rosea, and their symbiotic lifestyle signature.</title>
        <authorList>
            <person name="Morin E."/>
            <person name="San Clemente H."/>
            <person name="Chen E.C.H."/>
            <person name="De La Providencia I."/>
            <person name="Hainaut M."/>
            <person name="Kuo A."/>
            <person name="Kohler A."/>
            <person name="Murat C."/>
            <person name="Tang N."/>
            <person name="Roy S."/>
            <person name="Loubradou J."/>
            <person name="Henrissat B."/>
            <person name="Grigoriev I.V."/>
            <person name="Corradi N."/>
            <person name="Roux C."/>
            <person name="Martin F.M."/>
        </authorList>
    </citation>
    <scope>NUCLEOTIDE SEQUENCE [LARGE SCALE GENOMIC DNA]</scope>
    <source>
        <strain evidence="2 3">DAOM 227022</strain>
    </source>
</reference>
<sequence length="174" mass="20384">MFPEVLGGNSSFIPPSSISIIQEAFNRLASPPLKQHNKDKLNNREEKKSEGRKKEAWKEKRSVEEKRKGDNNISDARNDGQTEMDIYNKNEEMMPAFKMEVEDAMELDIKSEEVSEDEIEFYINNEISKYEMIMIKFDESNEEDSNDKEETSKKELDEEVIINRPLSNEQLFHL</sequence>
<comment type="caution">
    <text evidence="2">The sequence shown here is derived from an EMBL/GenBank/DDBJ whole genome shotgun (WGS) entry which is preliminary data.</text>
</comment>
<keyword evidence="3" id="KW-1185">Reference proteome</keyword>
<dbReference type="Proteomes" id="UP000265703">
    <property type="component" value="Unassembled WGS sequence"/>
</dbReference>
<proteinExistence type="predicted"/>
<evidence type="ECO:0000313" key="3">
    <source>
        <dbReference type="Proteomes" id="UP000265703"/>
    </source>
</evidence>
<accession>A0A397SCJ9</accession>
<gene>
    <name evidence="2" type="ORF">C1645_839312</name>
</gene>
<feature type="compositionally biased region" description="Basic and acidic residues" evidence="1">
    <location>
        <begin position="36"/>
        <end position="87"/>
    </location>
</feature>
<protein>
    <submittedName>
        <fullName evidence="2">Uncharacterized protein</fullName>
    </submittedName>
</protein>
<evidence type="ECO:0000313" key="2">
    <source>
        <dbReference type="EMBL" id="RIA80094.1"/>
    </source>
</evidence>
<evidence type="ECO:0000256" key="1">
    <source>
        <dbReference type="SAM" id="MobiDB-lite"/>
    </source>
</evidence>
<feature type="region of interest" description="Disordered" evidence="1">
    <location>
        <begin position="29"/>
        <end position="87"/>
    </location>
</feature>
<dbReference type="EMBL" id="QKYT01001049">
    <property type="protein sequence ID" value="RIA80094.1"/>
    <property type="molecule type" value="Genomic_DNA"/>
</dbReference>
<organism evidence="2 3">
    <name type="scientific">Glomus cerebriforme</name>
    <dbReference type="NCBI Taxonomy" id="658196"/>
    <lineage>
        <taxon>Eukaryota</taxon>
        <taxon>Fungi</taxon>
        <taxon>Fungi incertae sedis</taxon>
        <taxon>Mucoromycota</taxon>
        <taxon>Glomeromycotina</taxon>
        <taxon>Glomeromycetes</taxon>
        <taxon>Glomerales</taxon>
        <taxon>Glomeraceae</taxon>
        <taxon>Glomus</taxon>
    </lineage>
</organism>
<dbReference type="AlphaFoldDB" id="A0A397SCJ9"/>
<name>A0A397SCJ9_9GLOM</name>